<name>A0AAD7S2H7_9TELE</name>
<reference evidence="1" key="1">
    <citation type="journal article" date="2023" name="Science">
        <title>Genome structures resolve the early diversification of teleost fishes.</title>
        <authorList>
            <person name="Parey E."/>
            <person name="Louis A."/>
            <person name="Montfort J."/>
            <person name="Bouchez O."/>
            <person name="Roques C."/>
            <person name="Iampietro C."/>
            <person name="Lluch J."/>
            <person name="Castinel A."/>
            <person name="Donnadieu C."/>
            <person name="Desvignes T."/>
            <person name="Floi Bucao C."/>
            <person name="Jouanno E."/>
            <person name="Wen M."/>
            <person name="Mejri S."/>
            <person name="Dirks R."/>
            <person name="Jansen H."/>
            <person name="Henkel C."/>
            <person name="Chen W.J."/>
            <person name="Zahm M."/>
            <person name="Cabau C."/>
            <person name="Klopp C."/>
            <person name="Thompson A.W."/>
            <person name="Robinson-Rechavi M."/>
            <person name="Braasch I."/>
            <person name="Lecointre G."/>
            <person name="Bobe J."/>
            <person name="Postlethwait J.H."/>
            <person name="Berthelot C."/>
            <person name="Roest Crollius H."/>
            <person name="Guiguen Y."/>
        </authorList>
    </citation>
    <scope>NUCLEOTIDE SEQUENCE</scope>
    <source>
        <strain evidence="1">NC1722</strain>
    </source>
</reference>
<dbReference type="Proteomes" id="UP001221898">
    <property type="component" value="Unassembled WGS sequence"/>
</dbReference>
<keyword evidence="2" id="KW-1185">Reference proteome</keyword>
<accession>A0AAD7S2H7</accession>
<dbReference type="EMBL" id="JAINUG010000123">
    <property type="protein sequence ID" value="KAJ8394685.1"/>
    <property type="molecule type" value="Genomic_DNA"/>
</dbReference>
<proteinExistence type="predicted"/>
<protein>
    <submittedName>
        <fullName evidence="1">Uncharacterized protein</fullName>
    </submittedName>
</protein>
<gene>
    <name evidence="1" type="ORF">AAFF_G00042850</name>
</gene>
<dbReference type="AlphaFoldDB" id="A0AAD7S2H7"/>
<organism evidence="1 2">
    <name type="scientific">Aldrovandia affinis</name>
    <dbReference type="NCBI Taxonomy" id="143900"/>
    <lineage>
        <taxon>Eukaryota</taxon>
        <taxon>Metazoa</taxon>
        <taxon>Chordata</taxon>
        <taxon>Craniata</taxon>
        <taxon>Vertebrata</taxon>
        <taxon>Euteleostomi</taxon>
        <taxon>Actinopterygii</taxon>
        <taxon>Neopterygii</taxon>
        <taxon>Teleostei</taxon>
        <taxon>Notacanthiformes</taxon>
        <taxon>Halosauridae</taxon>
        <taxon>Aldrovandia</taxon>
    </lineage>
</organism>
<evidence type="ECO:0000313" key="1">
    <source>
        <dbReference type="EMBL" id="KAJ8394685.1"/>
    </source>
</evidence>
<comment type="caution">
    <text evidence="1">The sequence shown here is derived from an EMBL/GenBank/DDBJ whole genome shotgun (WGS) entry which is preliminary data.</text>
</comment>
<evidence type="ECO:0000313" key="2">
    <source>
        <dbReference type="Proteomes" id="UP001221898"/>
    </source>
</evidence>
<sequence length="226" mass="25458">MVVLHRRAMGDRSQSEGSMDSLYEPAHNALEYIIPSRSHSPAVLLEERNKWRSSAPAVPRIAEADEETGISMGTLKRIQKMVAVKKGSTEEGRATAKTTGHISDLALKDDSPVMSCIGLAKKPEKKPGKEASRQILKSNAAPPVDQMWGSGHQSWSKPSEFTLPWPNSYHTCHRPEYRMYNYDFTLPRGKDWNKCEYLFHNPRLELSPPPFRPLHHRSGYLGPPGE</sequence>